<dbReference type="EMBL" id="JALJRB010000002">
    <property type="protein sequence ID" value="MCJ8499359.1"/>
    <property type="molecule type" value="Genomic_DNA"/>
</dbReference>
<comment type="caution">
    <text evidence="2">The sequence shown here is derived from an EMBL/GenBank/DDBJ whole genome shotgun (WGS) entry which is preliminary data.</text>
</comment>
<dbReference type="GO" id="GO:0042834">
    <property type="term" value="F:peptidoglycan binding"/>
    <property type="evidence" value="ECO:0007669"/>
    <property type="project" value="InterPro"/>
</dbReference>
<evidence type="ECO:0000313" key="3">
    <source>
        <dbReference type="Proteomes" id="UP001165427"/>
    </source>
</evidence>
<dbReference type="InterPro" id="IPR036680">
    <property type="entry name" value="SPOR-like_sf"/>
</dbReference>
<name>A0AA41R013_9BACT</name>
<dbReference type="Gene3D" id="3.30.70.1070">
    <property type="entry name" value="Sporulation related repeat"/>
    <property type="match status" value="1"/>
</dbReference>
<evidence type="ECO:0000313" key="2">
    <source>
        <dbReference type="EMBL" id="MCJ8499359.1"/>
    </source>
</evidence>
<protein>
    <submittedName>
        <fullName evidence="2">SPOR domain-containing protein</fullName>
    </submittedName>
</protein>
<dbReference type="AlphaFoldDB" id="A0AA41R013"/>
<reference evidence="2" key="1">
    <citation type="submission" date="2022-04" db="EMBL/GenBank/DDBJ databases">
        <title>Desulfatitalea alkaliphila sp. nov., a novel anaerobic sulfate-reducing bacterium isolated from terrestrial mud volcano, Taman Peninsula, Russia.</title>
        <authorList>
            <person name="Khomyakova M.A."/>
            <person name="Merkel A.Y."/>
            <person name="Slobodkin A.I."/>
        </authorList>
    </citation>
    <scope>NUCLEOTIDE SEQUENCE</scope>
    <source>
        <strain evidence="2">M08but</strain>
    </source>
</reference>
<proteinExistence type="predicted"/>
<dbReference type="Proteomes" id="UP001165427">
    <property type="component" value="Unassembled WGS sequence"/>
</dbReference>
<gene>
    <name evidence="2" type="ORF">MRX98_02140</name>
</gene>
<dbReference type="SUPFAM" id="SSF110997">
    <property type="entry name" value="Sporulation related repeat"/>
    <property type="match status" value="1"/>
</dbReference>
<dbReference type="PROSITE" id="PS51724">
    <property type="entry name" value="SPOR"/>
    <property type="match status" value="1"/>
</dbReference>
<dbReference type="InterPro" id="IPR007730">
    <property type="entry name" value="SPOR-like_dom"/>
</dbReference>
<organism evidence="2 3">
    <name type="scientific">Desulfatitalea alkaliphila</name>
    <dbReference type="NCBI Taxonomy" id="2929485"/>
    <lineage>
        <taxon>Bacteria</taxon>
        <taxon>Pseudomonadati</taxon>
        <taxon>Thermodesulfobacteriota</taxon>
        <taxon>Desulfobacteria</taxon>
        <taxon>Desulfobacterales</taxon>
        <taxon>Desulfosarcinaceae</taxon>
        <taxon>Desulfatitalea</taxon>
    </lineage>
</organism>
<keyword evidence="3" id="KW-1185">Reference proteome</keyword>
<dbReference type="Pfam" id="PF05036">
    <property type="entry name" value="SPOR"/>
    <property type="match status" value="1"/>
</dbReference>
<accession>A0AA41R013</accession>
<feature type="domain" description="SPOR" evidence="1">
    <location>
        <begin position="1"/>
        <end position="59"/>
    </location>
</feature>
<sequence length="59" mass="6500">MVATLRDKGYPAYHLRTTVAGKGEWFRVRVGAFANRAAAETMLQKLNGDDMQGMVIGTQ</sequence>
<evidence type="ECO:0000259" key="1">
    <source>
        <dbReference type="PROSITE" id="PS51724"/>
    </source>
</evidence>